<dbReference type="NCBIfam" id="TIGR01901">
    <property type="entry name" value="adhes_NPXG"/>
    <property type="match status" value="1"/>
</dbReference>
<dbReference type="Proteomes" id="UP001595630">
    <property type="component" value="Unassembled WGS sequence"/>
</dbReference>
<dbReference type="InterPro" id="IPR011050">
    <property type="entry name" value="Pectin_lyase_fold/virulence"/>
</dbReference>
<dbReference type="SMART" id="SM00912">
    <property type="entry name" value="Haemagg_act"/>
    <property type="match status" value="1"/>
</dbReference>
<dbReference type="InterPro" id="IPR008638">
    <property type="entry name" value="FhaB/CdiA-like_TPS"/>
</dbReference>
<sequence>MIKPSLNHAYRLVWNDSQGGFVPVAENARSHRKSNAASTVLLCSALLSAPALAADLPTGGVVVGGAGSIGQNGNAMTIQQDSSKLAIDWNSFNIGKDHSVTFNQPGRDAVALNRVLGSDVSVIQGAINANGQVFLVNPNGVLFTPDAQVNVGGIVASTLDISTSDFMAGNYRFAGDSSNAIVNQGSITTAPGGSIALIAAKISNTGSLTATGGNVLLGAGSKVTLDLGGPVKLEVEQAAIDALIEQGGAIRADGGSVYLTAKAAGELASTVINHTGITEARTLATGEKGEIVLLGDMHNDRILVAGTLDASAPHGGDGGFVETSAASVRIEDGVKVTTKAASGQTGKWLIDPSDFTVGAGSASQTDSGIGAETLSTSLENTDVELQTVATGSEAGDIHVDAAVEWAADTTLTLSAHGDININAAITATGESAGLVLNHGGYKQNGSAASGSDYHVKAPVTLSGGNASLNINGSNYRLIHSIEQLDAIDDRIPGNPMLPPLQGYYALAQDLDAAGTTYTGSLVQQVNGTFAGLGHVIRNLDIDAAQNVVGVFGSLQEGGVIRDIGIQNSNVRTLYASVGGLVGRNSGRISNAYFIGAVSGNSGVGGLVGSNEATGVIHDSFSAGTVMGSGVNTGGLVGLHMGNISRSYSGANVVSTSNYVGGLVGRSQSNDSAMFGEPYISTLDSVYATGNVTGVQSVGGLVGGTASSTILEFAHATGNVSGVSRVGGLIGDSYGIHLSHSYATGNVSGTGEQIGGLVGNNGLTTIESSYATGNVTSEAGSKLGGLVGSSAGNIKQSYATGAVSSTGEEVGGLVGYQSGGEISHAYSTGDVTGGNRTGGLIGQFVLSGVLRNVYASGAVSGTGTNTGAIFGYKPGTVILEYAHWDSDSSGQTAAGPYGSFSNVTAVDADNRYSPAAYTEFGAWEQVNGSDTWIAKDAAGNAQWIMIAGQTRPFLFSEYSTEIGNIHQLQLMAYDLAADYRLVRDIDASATASGGGSSMWSTAGFSPVGTEASPFSGNLDGHNHVISDLYIHRPDTNFLGLFGYTENGNIHNIGLFDVDITGLNFSGALAGYGAGGSISHAFATGNVSVHNSYAGGLVGQSQLDSLSNAYASVDVQGDNNIGGLVGLSLFTEISNAYAAGSVKGLGNGLYIGGLVGFNFGDISNAYATGHVTGSTSVGGLVGESHGAITDSYWNTETSHQSTSDGGQGKTTAELQTAATFATWDISDKGGESTIWRIYEGNTSPLLRSFLKPVSISLANKTYDGQTSGGNDYLLSDPTASLQGSLSYSTTSKNAGTYSTADGTLTVSQDLYSHQQGYDIIDKADSLTINRKVLGVSVIAENKTYDGTVAATVNGALNSGDVIDGDDVSFSGQVAGTFADKNAGIGKVVNVSLTDITLSGTDAGNYQLAGSDGAPLTTTATINQAIISAVSGITAQSKTYDGSNLATLDSSGAAFAGIIAGDTLAVASASGAFADKNAGTGKTVNITGITLTGSDAGNYQLADNTATTTADIHTKGLEVAGSSAVDRTYDGTTAAQINAGSLNGVINTDDVTVSGTGTFDDKNAGVGKKVYVTYLLSGDDSGNYHVVGETLGADIYQKSLQINGSSAATRTYDGSTAAQVNVGTLAGVVDGDSVSVAGSGEFADKNAGIGKQVTVTYQLSGTDSGN</sequence>
<evidence type="ECO:0000313" key="5">
    <source>
        <dbReference type="EMBL" id="MFC3607737.1"/>
    </source>
</evidence>
<dbReference type="Gene3D" id="2.160.20.10">
    <property type="entry name" value="Single-stranded right-handed beta-helix, Pectin lyase-like"/>
    <property type="match status" value="1"/>
</dbReference>
<gene>
    <name evidence="5" type="ORF">ACFOMF_08120</name>
</gene>
<dbReference type="PANTHER" id="PTHR12338">
    <property type="entry name" value="AUTOTRANSPORTER"/>
    <property type="match status" value="1"/>
</dbReference>
<keyword evidence="2" id="KW-0964">Secreted</keyword>
<dbReference type="Gene3D" id="2.160.20.110">
    <property type="match status" value="3"/>
</dbReference>
<evidence type="ECO:0000256" key="2">
    <source>
        <dbReference type="ARBA" id="ARBA00022525"/>
    </source>
</evidence>
<feature type="non-terminal residue" evidence="5">
    <location>
        <position position="1663"/>
    </location>
</feature>
<protein>
    <submittedName>
        <fullName evidence="5">YDG domain-containing protein</fullName>
    </submittedName>
</protein>
<accession>A0ABV7T492</accession>
<dbReference type="InterPro" id="IPR050909">
    <property type="entry name" value="Bact_Autotransporter_VF"/>
</dbReference>
<dbReference type="SUPFAM" id="SSF51126">
    <property type="entry name" value="Pectin lyase-like"/>
    <property type="match status" value="1"/>
</dbReference>
<dbReference type="Pfam" id="PF07581">
    <property type="entry name" value="Glug"/>
    <property type="match status" value="3"/>
</dbReference>
<dbReference type="Pfam" id="PF18657">
    <property type="entry name" value="YDG"/>
    <property type="match status" value="4"/>
</dbReference>
<organism evidence="5 6">
    <name type="scientific">Stutzerimonas tarimensis</name>
    <dbReference type="NCBI Taxonomy" id="1507735"/>
    <lineage>
        <taxon>Bacteria</taxon>
        <taxon>Pseudomonadati</taxon>
        <taxon>Pseudomonadota</taxon>
        <taxon>Gammaproteobacteria</taxon>
        <taxon>Pseudomonadales</taxon>
        <taxon>Pseudomonadaceae</taxon>
        <taxon>Stutzerimonas</taxon>
    </lineage>
</organism>
<evidence type="ECO:0000256" key="3">
    <source>
        <dbReference type="ARBA" id="ARBA00022729"/>
    </source>
</evidence>
<dbReference type="Pfam" id="PF13018">
    <property type="entry name" value="ESPR"/>
    <property type="match status" value="1"/>
</dbReference>
<dbReference type="InterPro" id="IPR024973">
    <property type="entry name" value="ESPR"/>
</dbReference>
<keyword evidence="3" id="KW-0732">Signal</keyword>
<evidence type="ECO:0000313" key="6">
    <source>
        <dbReference type="Proteomes" id="UP001595630"/>
    </source>
</evidence>
<evidence type="ECO:0000256" key="1">
    <source>
        <dbReference type="ARBA" id="ARBA00004613"/>
    </source>
</evidence>
<name>A0ABV7T492_9GAMM</name>
<reference evidence="6" key="1">
    <citation type="journal article" date="2019" name="Int. J. Syst. Evol. Microbiol.">
        <title>The Global Catalogue of Microorganisms (GCM) 10K type strain sequencing project: providing services to taxonomists for standard genome sequencing and annotation.</title>
        <authorList>
            <consortium name="The Broad Institute Genomics Platform"/>
            <consortium name="The Broad Institute Genome Sequencing Center for Infectious Disease"/>
            <person name="Wu L."/>
            <person name="Ma J."/>
        </authorList>
    </citation>
    <scope>NUCLEOTIDE SEQUENCE [LARGE SCALE GENOMIC DNA]</scope>
    <source>
        <strain evidence="6">KCTC 42447</strain>
    </source>
</reference>
<comment type="caution">
    <text evidence="5">The sequence shown here is derived from an EMBL/GenBank/DDBJ whole genome shotgun (WGS) entry which is preliminary data.</text>
</comment>
<dbReference type="PANTHER" id="PTHR12338:SF8">
    <property type="entry name" value="HEME_HEMOPEXIN-BINDING PROTEIN"/>
    <property type="match status" value="1"/>
</dbReference>
<evidence type="ECO:0000259" key="4">
    <source>
        <dbReference type="SMART" id="SM00912"/>
    </source>
</evidence>
<comment type="subcellular location">
    <subcellularLocation>
        <location evidence="1">Secreted</location>
    </subcellularLocation>
</comment>
<keyword evidence="6" id="KW-1185">Reference proteome</keyword>
<dbReference type="InterPro" id="IPR012334">
    <property type="entry name" value="Pectin_lyas_fold"/>
</dbReference>
<feature type="domain" description="Filamentous haemagglutinin FhaB/tRNA nuclease CdiA-like TPS" evidence="4">
    <location>
        <begin position="53"/>
        <end position="165"/>
    </location>
</feature>
<dbReference type="InterPro" id="IPR011493">
    <property type="entry name" value="GLUG"/>
</dbReference>
<dbReference type="InterPro" id="IPR041248">
    <property type="entry name" value="YDG"/>
</dbReference>
<dbReference type="EMBL" id="JBHRXZ010000017">
    <property type="protein sequence ID" value="MFC3607737.1"/>
    <property type="molecule type" value="Genomic_DNA"/>
</dbReference>
<dbReference type="Pfam" id="PF05860">
    <property type="entry name" value="TPS"/>
    <property type="match status" value="1"/>
</dbReference>
<dbReference type="RefSeq" id="WP_386363425.1">
    <property type="nucleotide sequence ID" value="NZ_JBHRXZ010000017.1"/>
</dbReference>
<proteinExistence type="predicted"/>